<dbReference type="InterPro" id="IPR054722">
    <property type="entry name" value="PolX-like_BBD"/>
</dbReference>
<dbReference type="Pfam" id="PF22936">
    <property type="entry name" value="Pol_BBD"/>
    <property type="match status" value="1"/>
</dbReference>
<evidence type="ECO:0000313" key="2">
    <source>
        <dbReference type="EMBL" id="GEU44934.1"/>
    </source>
</evidence>
<dbReference type="PANTHER" id="PTHR11439">
    <property type="entry name" value="GAG-POL-RELATED RETROTRANSPOSON"/>
    <property type="match status" value="1"/>
</dbReference>
<reference evidence="2" key="1">
    <citation type="journal article" date="2019" name="Sci. Rep.">
        <title>Draft genome of Tanacetum cinerariifolium, the natural source of mosquito coil.</title>
        <authorList>
            <person name="Yamashiro T."/>
            <person name="Shiraishi A."/>
            <person name="Satake H."/>
            <person name="Nakayama K."/>
        </authorList>
    </citation>
    <scope>NUCLEOTIDE SEQUENCE</scope>
</reference>
<protein>
    <submittedName>
        <fullName evidence="2">Uncharacterized mitochondrial protein AtMg00810-like</fullName>
    </submittedName>
</protein>
<sequence>MILSGADNRPPMLDNDLYDSWKKNGVTKIKKYAELIAAKKIQVGCDMKETNIILQGLPAGLPVPVFSLGDDLIACPNKAMAFLTVVASSRETMQVDKQGLLCYNFQGEGHMARQCTQPKRPKNTAWYKDKAMLAKAQEAGQILDEEQLTEDLDTYDSDCDDILNTKVVLMANLSNYGSNIISEVFQIVLWYLDSGCSKHMTGNRSQLMNFVSKFLGTVRFRNDHIARIMGYGDYQLGNVTISRVYNVEGLGPELQCMTPVTSSSRLVPNTVSQEPCIPPNRDDWDHLFQPMFDEYFNPSLIIVSPIPFTAAPRAVDLANSPICFNVSEDMLLIPSFLIKMLNLSLGKGLVKMSASCDSIDTPMVEKSKLDKDIQGKPVDATQYRGMIRSLKYLTSTRPDLIYAVCICAWYQAKPTEKQLNAVKQIFRYLKGTINMGLWYSKDTGMSLTAYADADHARCQDTRRSTSRSAQFLGDKLISWSSKKQKSTAISSTEAGYISLSGCYAQIL</sequence>
<gene>
    <name evidence="2" type="ORF">Tci_016912</name>
</gene>
<dbReference type="PANTHER" id="PTHR11439:SF442">
    <property type="entry name" value="CYSTEINE-RICH RLK (RECEPTOR-LIKE PROTEIN KINASE) 8"/>
    <property type="match status" value="1"/>
</dbReference>
<accession>A0A6L2KAJ4</accession>
<evidence type="ECO:0000259" key="1">
    <source>
        <dbReference type="Pfam" id="PF22936"/>
    </source>
</evidence>
<organism evidence="2">
    <name type="scientific">Tanacetum cinerariifolium</name>
    <name type="common">Dalmatian daisy</name>
    <name type="synonym">Chrysanthemum cinerariifolium</name>
    <dbReference type="NCBI Taxonomy" id="118510"/>
    <lineage>
        <taxon>Eukaryota</taxon>
        <taxon>Viridiplantae</taxon>
        <taxon>Streptophyta</taxon>
        <taxon>Embryophyta</taxon>
        <taxon>Tracheophyta</taxon>
        <taxon>Spermatophyta</taxon>
        <taxon>Magnoliopsida</taxon>
        <taxon>eudicotyledons</taxon>
        <taxon>Gunneridae</taxon>
        <taxon>Pentapetalae</taxon>
        <taxon>asterids</taxon>
        <taxon>campanulids</taxon>
        <taxon>Asterales</taxon>
        <taxon>Asteraceae</taxon>
        <taxon>Asteroideae</taxon>
        <taxon>Anthemideae</taxon>
        <taxon>Anthemidinae</taxon>
        <taxon>Tanacetum</taxon>
    </lineage>
</organism>
<proteinExistence type="predicted"/>
<dbReference type="AlphaFoldDB" id="A0A6L2KAJ4"/>
<feature type="domain" description="Retrovirus-related Pol polyprotein from transposon TNT 1-94-like beta-barrel" evidence="1">
    <location>
        <begin position="190"/>
        <end position="247"/>
    </location>
</feature>
<dbReference type="CDD" id="cd09272">
    <property type="entry name" value="RNase_HI_RT_Ty1"/>
    <property type="match status" value="1"/>
</dbReference>
<comment type="caution">
    <text evidence="2">The sequence shown here is derived from an EMBL/GenBank/DDBJ whole genome shotgun (WGS) entry which is preliminary data.</text>
</comment>
<name>A0A6L2KAJ4_TANCI</name>
<dbReference type="EMBL" id="BKCJ010001914">
    <property type="protein sequence ID" value="GEU44934.1"/>
    <property type="molecule type" value="Genomic_DNA"/>
</dbReference>